<feature type="transmembrane region" description="Helical" evidence="1">
    <location>
        <begin position="155"/>
        <end position="176"/>
    </location>
</feature>
<evidence type="ECO:0000313" key="3">
    <source>
        <dbReference type="Proteomes" id="UP001273505"/>
    </source>
</evidence>
<reference evidence="2 3" key="1">
    <citation type="submission" date="2023-11" db="EMBL/GenBank/DDBJ databases">
        <title>Gilvimarinus fulvus sp. nov., isolated from the surface of Kelp.</title>
        <authorList>
            <person name="Sun Y.Y."/>
            <person name="Gong Y."/>
            <person name="Du Z.J."/>
        </authorList>
    </citation>
    <scope>NUCLEOTIDE SEQUENCE [LARGE SCALE GENOMIC DNA]</scope>
    <source>
        <strain evidence="2 3">SDUM040013</strain>
    </source>
</reference>
<keyword evidence="1" id="KW-0812">Transmembrane</keyword>
<keyword evidence="1" id="KW-1133">Transmembrane helix</keyword>
<evidence type="ECO:0000256" key="1">
    <source>
        <dbReference type="SAM" id="Phobius"/>
    </source>
</evidence>
<feature type="transmembrane region" description="Helical" evidence="1">
    <location>
        <begin position="132"/>
        <end position="149"/>
    </location>
</feature>
<keyword evidence="3" id="KW-1185">Reference proteome</keyword>
<dbReference type="RefSeq" id="WP_302721563.1">
    <property type="nucleotide sequence ID" value="NZ_JAULRU010000344.1"/>
</dbReference>
<feature type="transmembrane region" description="Helical" evidence="1">
    <location>
        <begin position="29"/>
        <end position="54"/>
    </location>
</feature>
<gene>
    <name evidence="2" type="ORF">SCD92_16210</name>
</gene>
<dbReference type="EMBL" id="JAXAFO010000035">
    <property type="protein sequence ID" value="MDX6850920.1"/>
    <property type="molecule type" value="Genomic_DNA"/>
</dbReference>
<feature type="transmembrane region" description="Helical" evidence="1">
    <location>
        <begin position="74"/>
        <end position="93"/>
    </location>
</feature>
<dbReference type="Proteomes" id="UP001273505">
    <property type="component" value="Unassembled WGS sequence"/>
</dbReference>
<proteinExistence type="predicted"/>
<name>A0ABU4S187_9GAMM</name>
<comment type="caution">
    <text evidence="2">The sequence shown here is derived from an EMBL/GenBank/DDBJ whole genome shotgun (WGS) entry which is preliminary data.</text>
</comment>
<feature type="transmembrane region" description="Helical" evidence="1">
    <location>
        <begin position="197"/>
        <end position="227"/>
    </location>
</feature>
<accession>A0ABU4S187</accession>
<sequence>MLEHSSTLRWLVALTIRLVQVTPFRSSQAILFTLIAQTALMLGMLLPIKVVMLLGVDRMPSYMPDFLQQWSLESLILSLSGLAVVFFVIYLVGEKLATNLVNSAARDIVQQAGKVVLFENQEQVANNTYKKVVTSLAGIIFTCLVLIFLGFAYPIVAIAIIVAITLVAPAIPGLRAQAQKLQQPQLLMQSLQNINNIGFLLLFALIVCDHLYFIAPSIILTIATIILTRQATGKLVSSIADLANTASNREKVSALFFHNQVLLNHIPVPSEGIWSLLELTTRNVWIEESLNNSDWPGANYSISDIRWLQTGTPNIFAFWVTSESRDDSCIVKIFDKTRESQSIHEATLLACPTASNLPAPELLNTSIQHGFHVHVLGVPAGFIPLEERTKFLELSQIFHQHLAIIQPDNSITAPYLRSHPLLWQKLNEELLRPLLLACSDQNREDVVYLLENLSSLRQQLSSLPTALQNPTINPHTLLISEDETPISWHWGQWSLDVLGCSFPANMKGMTKIQQALEQRELADNTLNATESVNIELASFTNALFFCMKSQRFNDALDLIPKINKRIKPIVS</sequence>
<evidence type="ECO:0008006" key="4">
    <source>
        <dbReference type="Google" id="ProtNLM"/>
    </source>
</evidence>
<organism evidence="2 3">
    <name type="scientific">Gilvimarinus gilvus</name>
    <dbReference type="NCBI Taxonomy" id="3058038"/>
    <lineage>
        <taxon>Bacteria</taxon>
        <taxon>Pseudomonadati</taxon>
        <taxon>Pseudomonadota</taxon>
        <taxon>Gammaproteobacteria</taxon>
        <taxon>Cellvibrionales</taxon>
        <taxon>Cellvibrionaceae</taxon>
        <taxon>Gilvimarinus</taxon>
    </lineage>
</organism>
<protein>
    <recommendedName>
        <fullName evidence="4">ABC transmembrane type-1 domain-containing protein</fullName>
    </recommendedName>
</protein>
<keyword evidence="1" id="KW-0472">Membrane</keyword>
<evidence type="ECO:0000313" key="2">
    <source>
        <dbReference type="EMBL" id="MDX6850920.1"/>
    </source>
</evidence>